<dbReference type="EMBL" id="SMOL01000250">
    <property type="protein sequence ID" value="KAB2621039.1"/>
    <property type="molecule type" value="Genomic_DNA"/>
</dbReference>
<evidence type="ECO:0000313" key="1">
    <source>
        <dbReference type="EMBL" id="KAB2621039.1"/>
    </source>
</evidence>
<name>A0A5N5GZI7_9ROSA</name>
<gene>
    <name evidence="1" type="ORF">D8674_040567</name>
</gene>
<feature type="non-terminal residue" evidence="1">
    <location>
        <position position="1"/>
    </location>
</feature>
<organism evidence="1 2">
    <name type="scientific">Pyrus ussuriensis x Pyrus communis</name>
    <dbReference type="NCBI Taxonomy" id="2448454"/>
    <lineage>
        <taxon>Eukaryota</taxon>
        <taxon>Viridiplantae</taxon>
        <taxon>Streptophyta</taxon>
        <taxon>Embryophyta</taxon>
        <taxon>Tracheophyta</taxon>
        <taxon>Spermatophyta</taxon>
        <taxon>Magnoliopsida</taxon>
        <taxon>eudicotyledons</taxon>
        <taxon>Gunneridae</taxon>
        <taxon>Pentapetalae</taxon>
        <taxon>rosids</taxon>
        <taxon>fabids</taxon>
        <taxon>Rosales</taxon>
        <taxon>Rosaceae</taxon>
        <taxon>Amygdaloideae</taxon>
        <taxon>Maleae</taxon>
        <taxon>Pyrus</taxon>
    </lineage>
</organism>
<proteinExistence type="predicted"/>
<sequence>QWLCITYYSCPRGGTYNEFWVMTEYGVRESWTKMRVSIPYSKLKHSGFWTKSHDLMVFGEHLIMYNFNDESHWKISIRGIGKVGRVFTCLESRISLKQRQRSNLQIEV</sequence>
<reference evidence="1 2" key="2">
    <citation type="submission" date="2019-11" db="EMBL/GenBank/DDBJ databases">
        <title>A de novo genome assembly of a pear dwarfing rootstock.</title>
        <authorList>
            <person name="Wang F."/>
            <person name="Wang J."/>
            <person name="Li S."/>
            <person name="Zhang Y."/>
            <person name="Fang M."/>
            <person name="Ma L."/>
            <person name="Zhao Y."/>
            <person name="Jiang S."/>
        </authorList>
    </citation>
    <scope>NUCLEOTIDE SEQUENCE [LARGE SCALE GENOMIC DNA]</scope>
    <source>
        <strain evidence="1">S2</strain>
        <tissue evidence="1">Leaf</tissue>
    </source>
</reference>
<accession>A0A5N5GZI7</accession>
<dbReference type="OrthoDB" id="1137034at2759"/>
<comment type="caution">
    <text evidence="1">The sequence shown here is derived from an EMBL/GenBank/DDBJ whole genome shotgun (WGS) entry which is preliminary data.</text>
</comment>
<keyword evidence="2" id="KW-1185">Reference proteome</keyword>
<reference evidence="1 2" key="1">
    <citation type="submission" date="2019-09" db="EMBL/GenBank/DDBJ databases">
        <authorList>
            <person name="Ou C."/>
        </authorList>
    </citation>
    <scope>NUCLEOTIDE SEQUENCE [LARGE SCALE GENOMIC DNA]</scope>
    <source>
        <strain evidence="1">S2</strain>
        <tissue evidence="1">Leaf</tissue>
    </source>
</reference>
<protein>
    <submittedName>
        <fullName evidence="1">F-box/kelch-repeat protein</fullName>
    </submittedName>
</protein>
<dbReference type="Proteomes" id="UP000327157">
    <property type="component" value="Unassembled WGS sequence"/>
</dbReference>
<dbReference type="AlphaFoldDB" id="A0A5N5GZI7"/>
<evidence type="ECO:0000313" key="2">
    <source>
        <dbReference type="Proteomes" id="UP000327157"/>
    </source>
</evidence>